<sequence length="211" mass="23926">MGAADESELPEHWFGDPDPRRLFSPWDWPVPPPCGITAHDLDKIPYLPRRVELIDGAPVFGSPQNLFHARTLSVLQRGLGEQVPERLRVARQMSVILGPRQRPDPDVAVVDAAADRGDDQTYYPAASVLLVIEVVSRDSEVRDRERKPQLYAQAGIAHFWRVEREAGDPVVYVYELDPATRSYVATGIHRRRLRLGVPFDVDIDLLQTRFE</sequence>
<dbReference type="Pfam" id="PF05685">
    <property type="entry name" value="Uma2"/>
    <property type="match status" value="1"/>
</dbReference>
<dbReference type="Proteomes" id="UP000292235">
    <property type="component" value="Chromosome"/>
</dbReference>
<dbReference type="OrthoDB" id="5524117at2"/>
<protein>
    <recommendedName>
        <fullName evidence="1">Putative restriction endonuclease domain-containing protein</fullName>
    </recommendedName>
</protein>
<proteinExistence type="predicted"/>
<keyword evidence="3" id="KW-1185">Reference proteome</keyword>
<dbReference type="InterPro" id="IPR008538">
    <property type="entry name" value="Uma2"/>
</dbReference>
<dbReference type="EMBL" id="CP036455">
    <property type="protein sequence ID" value="QBI55921.1"/>
    <property type="molecule type" value="Genomic_DNA"/>
</dbReference>
<gene>
    <name evidence="2" type="ORF">EKD16_20810</name>
</gene>
<reference evidence="2 3" key="1">
    <citation type="submission" date="2019-02" db="EMBL/GenBank/DDBJ databases">
        <authorList>
            <person name="Khodamoradi S."/>
            <person name="Hahnke R.L."/>
            <person name="Kaempfer P."/>
            <person name="Schumann P."/>
            <person name="Rohde M."/>
            <person name="Steinert M."/>
            <person name="Luzhetskyy A."/>
            <person name="Wink J."/>
            <person name="Ruckert C."/>
        </authorList>
    </citation>
    <scope>NUCLEOTIDE SEQUENCE [LARGE SCALE GENOMIC DNA]</scope>
    <source>
        <strain evidence="2 3">M2</strain>
    </source>
</reference>
<organism evidence="2 3">
    <name type="scientific">Streptomonospora litoralis</name>
    <dbReference type="NCBI Taxonomy" id="2498135"/>
    <lineage>
        <taxon>Bacteria</taxon>
        <taxon>Bacillati</taxon>
        <taxon>Actinomycetota</taxon>
        <taxon>Actinomycetes</taxon>
        <taxon>Streptosporangiales</taxon>
        <taxon>Nocardiopsidaceae</taxon>
        <taxon>Streptomonospora</taxon>
    </lineage>
</organism>
<feature type="domain" description="Putative restriction endonuclease" evidence="1">
    <location>
        <begin position="48"/>
        <end position="188"/>
    </location>
</feature>
<evidence type="ECO:0000313" key="3">
    <source>
        <dbReference type="Proteomes" id="UP000292235"/>
    </source>
</evidence>
<dbReference type="CDD" id="cd06260">
    <property type="entry name" value="DUF820-like"/>
    <property type="match status" value="1"/>
</dbReference>
<dbReference type="PANTHER" id="PTHR35400:SF3">
    <property type="entry name" value="SLL1072 PROTEIN"/>
    <property type="match status" value="1"/>
</dbReference>
<dbReference type="PANTHER" id="PTHR35400">
    <property type="entry name" value="SLR1083 PROTEIN"/>
    <property type="match status" value="1"/>
</dbReference>
<dbReference type="SUPFAM" id="SSF52980">
    <property type="entry name" value="Restriction endonuclease-like"/>
    <property type="match status" value="1"/>
</dbReference>
<evidence type="ECO:0000313" key="2">
    <source>
        <dbReference type="EMBL" id="QBI55921.1"/>
    </source>
</evidence>
<name>A0A4P6Q8S4_9ACTN</name>
<dbReference type="Gene3D" id="3.90.1570.10">
    <property type="entry name" value="tt1808, chain A"/>
    <property type="match status" value="1"/>
</dbReference>
<dbReference type="AlphaFoldDB" id="A0A4P6Q8S4"/>
<dbReference type="InterPro" id="IPR012296">
    <property type="entry name" value="Nuclease_put_TT1808"/>
</dbReference>
<dbReference type="KEGG" id="strr:EKD16_20810"/>
<dbReference type="RefSeq" id="WP_131100360.1">
    <property type="nucleotide sequence ID" value="NZ_CP036455.1"/>
</dbReference>
<evidence type="ECO:0000259" key="1">
    <source>
        <dbReference type="Pfam" id="PF05685"/>
    </source>
</evidence>
<dbReference type="InterPro" id="IPR011335">
    <property type="entry name" value="Restrct_endonuc-II-like"/>
</dbReference>
<accession>A0A4P6Q8S4</accession>